<gene>
    <name evidence="6" type="ORF">A5630_28710</name>
</gene>
<dbReference type="PANTHER" id="PTHR30136">
    <property type="entry name" value="HELIX-TURN-HELIX TRANSCRIPTIONAL REGULATOR, ICLR FAMILY"/>
    <property type="match status" value="1"/>
</dbReference>
<evidence type="ECO:0000313" key="7">
    <source>
        <dbReference type="Proteomes" id="UP000093898"/>
    </source>
</evidence>
<comment type="caution">
    <text evidence="6">The sequence shown here is derived from an EMBL/GenBank/DDBJ whole genome shotgun (WGS) entry which is preliminary data.</text>
</comment>
<keyword evidence="1" id="KW-0805">Transcription regulation</keyword>
<evidence type="ECO:0000256" key="1">
    <source>
        <dbReference type="ARBA" id="ARBA00023015"/>
    </source>
</evidence>
<dbReference type="Gene3D" id="3.30.450.40">
    <property type="match status" value="1"/>
</dbReference>
<dbReference type="EMBL" id="LZLC01000194">
    <property type="protein sequence ID" value="OBJ38766.1"/>
    <property type="molecule type" value="Genomic_DNA"/>
</dbReference>
<dbReference type="GO" id="GO:0003677">
    <property type="term" value="F:DNA binding"/>
    <property type="evidence" value="ECO:0007669"/>
    <property type="project" value="UniProtKB-KW"/>
</dbReference>
<evidence type="ECO:0000313" key="6">
    <source>
        <dbReference type="EMBL" id="OBJ38766.1"/>
    </source>
</evidence>
<dbReference type="GO" id="GO:0045892">
    <property type="term" value="P:negative regulation of DNA-templated transcription"/>
    <property type="evidence" value="ECO:0007669"/>
    <property type="project" value="TreeGrafter"/>
</dbReference>
<protein>
    <recommendedName>
        <fullName evidence="8">IclR family transcriptional regulator</fullName>
    </recommendedName>
</protein>
<evidence type="ECO:0000256" key="2">
    <source>
        <dbReference type="ARBA" id="ARBA00023125"/>
    </source>
</evidence>
<name>A0A1A3GTR8_MYCMU</name>
<dbReference type="InterPro" id="IPR050707">
    <property type="entry name" value="HTH_MetabolicPath_Reg"/>
</dbReference>
<dbReference type="Gene3D" id="1.10.10.10">
    <property type="entry name" value="Winged helix-like DNA-binding domain superfamily/Winged helix DNA-binding domain"/>
    <property type="match status" value="1"/>
</dbReference>
<dbReference type="PANTHER" id="PTHR30136:SF24">
    <property type="entry name" value="HTH-TYPE TRANSCRIPTIONAL REPRESSOR ALLR"/>
    <property type="match status" value="1"/>
</dbReference>
<dbReference type="InterPro" id="IPR036390">
    <property type="entry name" value="WH_DNA-bd_sf"/>
</dbReference>
<dbReference type="Proteomes" id="UP000093898">
    <property type="component" value="Unassembled WGS sequence"/>
</dbReference>
<evidence type="ECO:0000259" key="4">
    <source>
        <dbReference type="PROSITE" id="PS51077"/>
    </source>
</evidence>
<evidence type="ECO:0008006" key="8">
    <source>
        <dbReference type="Google" id="ProtNLM"/>
    </source>
</evidence>
<proteinExistence type="predicted"/>
<feature type="domain" description="IclR-ED" evidence="5">
    <location>
        <begin position="74"/>
        <end position="298"/>
    </location>
</feature>
<evidence type="ECO:0000256" key="3">
    <source>
        <dbReference type="ARBA" id="ARBA00023163"/>
    </source>
</evidence>
<dbReference type="PROSITE" id="PS51078">
    <property type="entry name" value="ICLR_ED"/>
    <property type="match status" value="1"/>
</dbReference>
<dbReference type="SMART" id="SM00419">
    <property type="entry name" value="HTH_CRP"/>
    <property type="match status" value="1"/>
</dbReference>
<feature type="domain" description="HTH iclR-type" evidence="4">
    <location>
        <begin position="12"/>
        <end position="73"/>
    </location>
</feature>
<dbReference type="RefSeq" id="WP_064983825.1">
    <property type="nucleotide sequence ID" value="NZ_LZLC01000194.1"/>
</dbReference>
<dbReference type="GO" id="GO:0003700">
    <property type="term" value="F:DNA-binding transcription factor activity"/>
    <property type="evidence" value="ECO:0007669"/>
    <property type="project" value="TreeGrafter"/>
</dbReference>
<sequence length="298" mass="31581">MTAADATPRGDSPPTDRVVAVLEFIATEAEPVSVAAMASRLELSRSTVTSILSALSKAGWVSRQADRRYRLGPGLLRLAGAVQSQLTPSQAFSHVLADLADRVGCAVSLALVDQNEMTMVGIATGPGQVPAGVDTGVRLPMAAPLGVSVMAYRNKQSQQDWIDTAPAAHRPVLQALLHQVRRGGVAVFGADGVALEILEVMGEVVGLLAEHPRSGALRQRLFQFLSRLSARPYTAEELASDADLSISYLSAPVFDHGGNAVYELQIGCLRSQVSRADRDEYLRQIRSTAAALTALTGN</sequence>
<dbReference type="SMART" id="SM00346">
    <property type="entry name" value="HTH_ICLR"/>
    <property type="match status" value="1"/>
</dbReference>
<dbReference type="PROSITE" id="PS51077">
    <property type="entry name" value="HTH_ICLR"/>
    <property type="match status" value="1"/>
</dbReference>
<dbReference type="InterPro" id="IPR014757">
    <property type="entry name" value="Tscrpt_reg_IclR_C"/>
</dbReference>
<dbReference type="InterPro" id="IPR036388">
    <property type="entry name" value="WH-like_DNA-bd_sf"/>
</dbReference>
<keyword evidence="2" id="KW-0238">DNA-binding</keyword>
<dbReference type="InterPro" id="IPR029016">
    <property type="entry name" value="GAF-like_dom_sf"/>
</dbReference>
<dbReference type="InterPro" id="IPR005471">
    <property type="entry name" value="Tscrpt_reg_IclR_N"/>
</dbReference>
<dbReference type="AlphaFoldDB" id="A0A1A3GTR8"/>
<dbReference type="SUPFAM" id="SSF46785">
    <property type="entry name" value="Winged helix' DNA-binding domain"/>
    <property type="match status" value="1"/>
</dbReference>
<evidence type="ECO:0000259" key="5">
    <source>
        <dbReference type="PROSITE" id="PS51078"/>
    </source>
</evidence>
<reference evidence="6 7" key="1">
    <citation type="submission" date="2016-06" db="EMBL/GenBank/DDBJ databases">
        <authorList>
            <person name="Kjaerup R.B."/>
            <person name="Dalgaard T.S."/>
            <person name="Juul-Madsen H.R."/>
        </authorList>
    </citation>
    <scope>NUCLEOTIDE SEQUENCE [LARGE SCALE GENOMIC DNA]</scope>
    <source>
        <strain evidence="6 7">1127319.6</strain>
    </source>
</reference>
<keyword evidence="3" id="KW-0804">Transcription</keyword>
<organism evidence="6 7">
    <name type="scientific">Mycolicibacterium mucogenicum</name>
    <name type="common">Mycobacterium mucogenicum</name>
    <dbReference type="NCBI Taxonomy" id="56689"/>
    <lineage>
        <taxon>Bacteria</taxon>
        <taxon>Bacillati</taxon>
        <taxon>Actinomycetota</taxon>
        <taxon>Actinomycetes</taxon>
        <taxon>Mycobacteriales</taxon>
        <taxon>Mycobacteriaceae</taxon>
        <taxon>Mycolicibacterium</taxon>
    </lineage>
</organism>
<accession>A0A1A3GTR8</accession>
<dbReference type="Pfam" id="PF09339">
    <property type="entry name" value="HTH_IclR"/>
    <property type="match status" value="1"/>
</dbReference>
<dbReference type="OrthoDB" id="7495200at2"/>
<dbReference type="InterPro" id="IPR012318">
    <property type="entry name" value="HTH_CRP"/>
</dbReference>
<dbReference type="SUPFAM" id="SSF55781">
    <property type="entry name" value="GAF domain-like"/>
    <property type="match status" value="1"/>
</dbReference>